<protein>
    <recommendedName>
        <fullName evidence="2">small monomeric GTPase</fullName>
        <ecNumber evidence="2">3.6.5.2</ecNumber>
    </recommendedName>
</protein>
<dbReference type="GO" id="GO:0005525">
    <property type="term" value="F:GTP binding"/>
    <property type="evidence" value="ECO:0007669"/>
    <property type="project" value="UniProtKB-KW"/>
</dbReference>
<keyword evidence="3" id="KW-1003">Cell membrane</keyword>
<dbReference type="FunFam" id="3.40.50.300:FF:000343">
    <property type="entry name" value="Ras family gtpase"/>
    <property type="match status" value="1"/>
</dbReference>
<evidence type="ECO:0000256" key="3">
    <source>
        <dbReference type="ARBA" id="ARBA00022475"/>
    </source>
</evidence>
<dbReference type="GO" id="GO:0007165">
    <property type="term" value="P:signal transduction"/>
    <property type="evidence" value="ECO:0007669"/>
    <property type="project" value="InterPro"/>
</dbReference>
<dbReference type="InterPro" id="IPR005225">
    <property type="entry name" value="Small_GTP-bd"/>
</dbReference>
<evidence type="ECO:0000256" key="1">
    <source>
        <dbReference type="ARBA" id="ARBA00004236"/>
    </source>
</evidence>
<sequence length="190" mass="21992">MTEYKIIIVGRGGVGKTALMVRFVQNTFIEEYDPTIEEEYRRQIVIDEETYTLDILDTGGNEEYSIIRDVYMRKGDGFLIVYSINARNSFDEVQKYYEQIRGAKDSVDVPIVVVGNKSDLENERKISKYEGTDISTSLNCSFIETSAKESVNVEQAFTDLVHKINKHRLEYPKKTNSQNRRSKSNRCEIF</sequence>
<dbReference type="InterPro" id="IPR001806">
    <property type="entry name" value="Small_GTPase"/>
</dbReference>
<dbReference type="SUPFAM" id="SSF52540">
    <property type="entry name" value="P-loop containing nucleoside triphosphate hydrolases"/>
    <property type="match status" value="1"/>
</dbReference>
<dbReference type="Pfam" id="PF00071">
    <property type="entry name" value="Ras"/>
    <property type="match status" value="1"/>
</dbReference>
<evidence type="ECO:0000313" key="10">
    <source>
        <dbReference type="Proteomes" id="UP001146793"/>
    </source>
</evidence>
<dbReference type="SMART" id="SM00176">
    <property type="entry name" value="RAN"/>
    <property type="match status" value="1"/>
</dbReference>
<evidence type="ECO:0000256" key="6">
    <source>
        <dbReference type="ARBA" id="ARBA00023134"/>
    </source>
</evidence>
<dbReference type="NCBIfam" id="TIGR00231">
    <property type="entry name" value="small_GTP"/>
    <property type="match status" value="1"/>
</dbReference>
<dbReference type="PROSITE" id="PS51420">
    <property type="entry name" value="RHO"/>
    <property type="match status" value="1"/>
</dbReference>
<dbReference type="CDD" id="cd00876">
    <property type="entry name" value="Ras"/>
    <property type="match status" value="1"/>
</dbReference>
<feature type="region of interest" description="Disordered" evidence="8">
    <location>
        <begin position="170"/>
        <end position="190"/>
    </location>
</feature>
<dbReference type="EC" id="3.6.5.2" evidence="2"/>
<keyword evidence="4" id="KW-0547">Nucleotide-binding</keyword>
<comment type="subcellular location">
    <subcellularLocation>
        <location evidence="1">Cell membrane</location>
    </subcellularLocation>
</comment>
<proteinExistence type="predicted"/>
<keyword evidence="7" id="KW-0472">Membrane</keyword>
<evidence type="ECO:0000256" key="7">
    <source>
        <dbReference type="ARBA" id="ARBA00023136"/>
    </source>
</evidence>
<accession>A0AAV7YD28</accession>
<evidence type="ECO:0000256" key="4">
    <source>
        <dbReference type="ARBA" id="ARBA00022741"/>
    </source>
</evidence>
<dbReference type="AlphaFoldDB" id="A0AAV7YD28"/>
<reference evidence="9" key="1">
    <citation type="submission" date="2022-08" db="EMBL/GenBank/DDBJ databases">
        <title>Novel sulphate-reducing endosymbionts in the free-living metamonad Anaeramoeba.</title>
        <authorList>
            <person name="Jerlstrom-Hultqvist J."/>
            <person name="Cepicka I."/>
            <person name="Gallot-Lavallee L."/>
            <person name="Salas-Leiva D."/>
            <person name="Curtis B.A."/>
            <person name="Zahonova K."/>
            <person name="Pipaliya S."/>
            <person name="Dacks J."/>
            <person name="Roger A.J."/>
        </authorList>
    </citation>
    <scope>NUCLEOTIDE SEQUENCE</scope>
    <source>
        <strain evidence="9">Busselton2</strain>
    </source>
</reference>
<name>A0AAV7YD28_9EUKA</name>
<dbReference type="EMBL" id="JANTQA010000070">
    <property type="protein sequence ID" value="KAJ3425448.1"/>
    <property type="molecule type" value="Genomic_DNA"/>
</dbReference>
<dbReference type="PROSITE" id="PS51421">
    <property type="entry name" value="RAS"/>
    <property type="match status" value="1"/>
</dbReference>
<dbReference type="SMART" id="SM00173">
    <property type="entry name" value="RAS"/>
    <property type="match status" value="1"/>
</dbReference>
<dbReference type="GO" id="GO:0003925">
    <property type="term" value="F:G protein activity"/>
    <property type="evidence" value="ECO:0007669"/>
    <property type="project" value="UniProtKB-EC"/>
</dbReference>
<evidence type="ECO:0000313" key="9">
    <source>
        <dbReference type="EMBL" id="KAJ3425448.1"/>
    </source>
</evidence>
<dbReference type="InterPro" id="IPR020849">
    <property type="entry name" value="Small_GTPase_Ras-type"/>
</dbReference>
<dbReference type="PROSITE" id="PS51419">
    <property type="entry name" value="RAB"/>
    <property type="match status" value="1"/>
</dbReference>
<dbReference type="Gene3D" id="3.40.50.300">
    <property type="entry name" value="P-loop containing nucleotide triphosphate hydrolases"/>
    <property type="match status" value="1"/>
</dbReference>
<organism evidence="9 10">
    <name type="scientific">Anaeramoeba flamelloides</name>
    <dbReference type="NCBI Taxonomy" id="1746091"/>
    <lineage>
        <taxon>Eukaryota</taxon>
        <taxon>Metamonada</taxon>
        <taxon>Anaeramoebidae</taxon>
        <taxon>Anaeramoeba</taxon>
    </lineage>
</organism>
<dbReference type="GO" id="GO:0005886">
    <property type="term" value="C:plasma membrane"/>
    <property type="evidence" value="ECO:0007669"/>
    <property type="project" value="UniProtKB-SubCell"/>
</dbReference>
<dbReference type="InterPro" id="IPR027417">
    <property type="entry name" value="P-loop_NTPase"/>
</dbReference>
<evidence type="ECO:0000256" key="8">
    <source>
        <dbReference type="SAM" id="MobiDB-lite"/>
    </source>
</evidence>
<evidence type="ECO:0000256" key="5">
    <source>
        <dbReference type="ARBA" id="ARBA00022801"/>
    </source>
</evidence>
<dbReference type="Proteomes" id="UP001146793">
    <property type="component" value="Unassembled WGS sequence"/>
</dbReference>
<evidence type="ECO:0000256" key="2">
    <source>
        <dbReference type="ARBA" id="ARBA00011984"/>
    </source>
</evidence>
<keyword evidence="6" id="KW-0342">GTP-binding</keyword>
<dbReference type="SMART" id="SM00174">
    <property type="entry name" value="RHO"/>
    <property type="match status" value="1"/>
</dbReference>
<gene>
    <name evidence="9" type="ORF">M0812_27888</name>
</gene>
<dbReference type="PRINTS" id="PR00449">
    <property type="entry name" value="RASTRNSFRMNG"/>
</dbReference>
<keyword evidence="5" id="KW-0378">Hydrolase</keyword>
<dbReference type="PANTHER" id="PTHR24070">
    <property type="entry name" value="RAS, DI-RAS, AND RHEB FAMILY MEMBERS OF SMALL GTPASE SUPERFAMILY"/>
    <property type="match status" value="1"/>
</dbReference>
<comment type="caution">
    <text evidence="9">The sequence shown here is derived from an EMBL/GenBank/DDBJ whole genome shotgun (WGS) entry which is preliminary data.</text>
</comment>
<dbReference type="SMART" id="SM00175">
    <property type="entry name" value="RAB"/>
    <property type="match status" value="1"/>
</dbReference>